<gene>
    <name evidence="4" type="ORF">PAPYR_10014</name>
</gene>
<dbReference type="Gene3D" id="3.80.10.10">
    <property type="entry name" value="Ribonuclease Inhibitor"/>
    <property type="match status" value="1"/>
</dbReference>
<keyword evidence="1 2" id="KW-0728">SH3 domain</keyword>
<keyword evidence="5" id="KW-1185">Reference proteome</keyword>
<name>A0ABQ8U6Y3_9EUKA</name>
<dbReference type="SUPFAM" id="SSF52047">
    <property type="entry name" value="RNI-like"/>
    <property type="match status" value="1"/>
</dbReference>
<sequence length="479" mass="52588">MMESRKRSRKSPEPPLSERSHFGVLPFELVRAIVEASPHPLYVYIQMLRVSHEIRSSIRGTLRVLSFDELPDDPVLPERLQLTPEVLVALVGPCRSLRKLSFPDVRRGITVTDDASAGGWVDETFGGHTQLVVLKQLPAFSAPTIERILRHLPGLVELTASPGLRMTDLQLLAENQTTLRSLRLTLHLTRAQVTPLLASLCALSQLAKLDLSLHSLAGADARSSPLHIASNCLRELRLCIEKSLALGLTLGCPALVELELTGAVLSCLTSLQCPRLRTLRVAADKGLKGVSPMSPMPNLEEAVFSPGQLAIDPAWLLTGSSPRLRMLSDVRLTRPDLLAALCACRSLVHLDNLHLNAALLPNPLVVRLPEQLERLLLVHGRHARSRWPPNDLQVEAPGLLDCCVAINDRTLRMELKAGTVVTVIHPDNGGWTFVHNPTTNQDGFCPSAYLTECSISGESGTIPGTSLVTFWYVPWYVPW</sequence>
<dbReference type="InterPro" id="IPR036028">
    <property type="entry name" value="SH3-like_dom_sf"/>
</dbReference>
<organism evidence="4 5">
    <name type="scientific">Paratrimastix pyriformis</name>
    <dbReference type="NCBI Taxonomy" id="342808"/>
    <lineage>
        <taxon>Eukaryota</taxon>
        <taxon>Metamonada</taxon>
        <taxon>Preaxostyla</taxon>
        <taxon>Paratrimastigidae</taxon>
        <taxon>Paratrimastix</taxon>
    </lineage>
</organism>
<protein>
    <recommendedName>
        <fullName evidence="3">SH3 domain-containing protein</fullName>
    </recommendedName>
</protein>
<dbReference type="Proteomes" id="UP001141327">
    <property type="component" value="Unassembled WGS sequence"/>
</dbReference>
<dbReference type="InterPro" id="IPR032675">
    <property type="entry name" value="LRR_dom_sf"/>
</dbReference>
<evidence type="ECO:0000313" key="5">
    <source>
        <dbReference type="Proteomes" id="UP001141327"/>
    </source>
</evidence>
<dbReference type="Gene3D" id="2.30.30.40">
    <property type="entry name" value="SH3 Domains"/>
    <property type="match status" value="1"/>
</dbReference>
<evidence type="ECO:0000259" key="3">
    <source>
        <dbReference type="PROSITE" id="PS50002"/>
    </source>
</evidence>
<feature type="domain" description="SH3" evidence="3">
    <location>
        <begin position="391"/>
        <end position="455"/>
    </location>
</feature>
<reference evidence="4" key="1">
    <citation type="journal article" date="2022" name="bioRxiv">
        <title>Genomics of Preaxostyla Flagellates Illuminates Evolutionary Transitions and the Path Towards Mitochondrial Loss.</title>
        <authorList>
            <person name="Novak L.V.F."/>
            <person name="Treitli S.C."/>
            <person name="Pyrih J."/>
            <person name="Halakuc P."/>
            <person name="Pipaliya S.V."/>
            <person name="Vacek V."/>
            <person name="Brzon O."/>
            <person name="Soukal P."/>
            <person name="Eme L."/>
            <person name="Dacks J.B."/>
            <person name="Karnkowska A."/>
            <person name="Elias M."/>
            <person name="Hampl V."/>
        </authorList>
    </citation>
    <scope>NUCLEOTIDE SEQUENCE</scope>
    <source>
        <strain evidence="4">RCP-MX</strain>
    </source>
</reference>
<accession>A0ABQ8U6Y3</accession>
<evidence type="ECO:0000256" key="2">
    <source>
        <dbReference type="PROSITE-ProRule" id="PRU00192"/>
    </source>
</evidence>
<dbReference type="PROSITE" id="PS50002">
    <property type="entry name" value="SH3"/>
    <property type="match status" value="1"/>
</dbReference>
<proteinExistence type="predicted"/>
<evidence type="ECO:0000256" key="1">
    <source>
        <dbReference type="ARBA" id="ARBA00022443"/>
    </source>
</evidence>
<evidence type="ECO:0000313" key="4">
    <source>
        <dbReference type="EMBL" id="KAJ4455110.1"/>
    </source>
</evidence>
<dbReference type="SUPFAM" id="SSF50044">
    <property type="entry name" value="SH3-domain"/>
    <property type="match status" value="1"/>
</dbReference>
<comment type="caution">
    <text evidence="4">The sequence shown here is derived from an EMBL/GenBank/DDBJ whole genome shotgun (WGS) entry which is preliminary data.</text>
</comment>
<dbReference type="InterPro" id="IPR001452">
    <property type="entry name" value="SH3_domain"/>
</dbReference>
<dbReference type="EMBL" id="JAPMOS010000119">
    <property type="protein sequence ID" value="KAJ4455110.1"/>
    <property type="molecule type" value="Genomic_DNA"/>
</dbReference>